<dbReference type="Gene3D" id="1.10.132.10">
    <property type="match status" value="2"/>
</dbReference>
<keyword evidence="3 6" id="KW-0799">Topoisomerase</keyword>
<dbReference type="FunFam" id="1.10.132.10:FF:000005">
    <property type="entry name" value="DNA topoisomerase I"/>
    <property type="match status" value="1"/>
</dbReference>
<evidence type="ECO:0000256" key="8">
    <source>
        <dbReference type="SAM" id="Coils"/>
    </source>
</evidence>
<feature type="compositionally biased region" description="Basic and acidic residues" evidence="9">
    <location>
        <begin position="186"/>
        <end position="200"/>
    </location>
</feature>
<dbReference type="Proteomes" id="UP000033540">
    <property type="component" value="Unassembled WGS sequence"/>
</dbReference>
<dbReference type="SMART" id="SM00435">
    <property type="entry name" value="TOPEUc"/>
    <property type="match status" value="1"/>
</dbReference>
<evidence type="ECO:0000313" key="11">
    <source>
        <dbReference type="EMBL" id="KJK62096.1"/>
    </source>
</evidence>
<protein>
    <recommendedName>
        <fullName evidence="7">DNA topoisomerase I</fullName>
        <ecNumber evidence="7">5.6.2.1</ecNumber>
    </recommendedName>
    <alternativeName>
        <fullName evidence="7">DNA topoisomerase 1</fullName>
    </alternativeName>
</protein>
<dbReference type="InterPro" id="IPR008336">
    <property type="entry name" value="TopoI_DNA-bd_euk"/>
</dbReference>
<dbReference type="InterPro" id="IPR025834">
    <property type="entry name" value="TopoI_C_dom"/>
</dbReference>
<keyword evidence="4 6" id="KW-0238">DNA-binding</keyword>
<evidence type="ECO:0000256" key="2">
    <source>
        <dbReference type="ARBA" id="ARBA00006645"/>
    </source>
</evidence>
<dbReference type="InterPro" id="IPR036202">
    <property type="entry name" value="TopoI_DNA-bd_euk_N_sf"/>
</dbReference>
<organism evidence="11 12">
    <name type="scientific">Aspergillus parasiticus (strain ATCC 56775 / NRRL 5862 / SRRC 143 / SU-1)</name>
    <dbReference type="NCBI Taxonomy" id="1403190"/>
    <lineage>
        <taxon>Eukaryota</taxon>
        <taxon>Fungi</taxon>
        <taxon>Dikarya</taxon>
        <taxon>Ascomycota</taxon>
        <taxon>Pezizomycotina</taxon>
        <taxon>Eurotiomycetes</taxon>
        <taxon>Eurotiomycetidae</taxon>
        <taxon>Eurotiales</taxon>
        <taxon>Aspergillaceae</taxon>
        <taxon>Aspergillus</taxon>
        <taxon>Aspergillus subgen. Circumdati</taxon>
    </lineage>
</organism>
<sequence>MGDATETNGDVNPGISNRFGPVQKDNDVQMTDAEAQDNGALSKRKARTSVGQRKSYAEPESSEEDDQPLSKRRRTSVKHEDPETDEDVPLALNGRKLPKAAETSIVEESDSDVPIERKLASQKKRIQQKAEKDAQASRKQESAKAAVNKKPTNGIKKEPANDKKPVKKASTAKVKMEPKSAQSTPVKKESAKATPVKKEESEEAEEAEEEEYRWWEDPTKGDGTIKWTTLEHNGVVFPPPYEPLPKDVKMKYDGVPVNLHPDAEEVAGFFGSMLNATQHVENPTFQKNFFMDFKDVLKKTGGATDSKGNKVDIKDFSKCDFQPIFAYYDMKRLEKKNLPPAEKKRLKAEKDAEEAPYMYCMWDGRKQKVGNFRVEPPSLFRGRGEHPKTGRVKSRVQPEQITINIGKDAPVPPPPEGHRWKEVKHDQEGTWLAMWQENINGNYKYVMLAANSDVKGQSDYKKFEKARELKKHIDKIRKDYKKNMKNELMVERQKATAVYLIDQFALRAGNEKGEDEAETVGCCSLKYENVTLKPPNKVVFDFLGKDSIRFYDEVEVDAQVFKNLKIFKKSPKKEGDEIFDRLTTSALNKHLSNYMQGLTAKVFRTYNASHTMSTLLKDMKATGTIAEKVKAYNDANRQVAILCNHKRTVTASHANQMEKMGERIKGLRYQRWRLKQQMLDLEPNLKKKKGAKFFEMDEDIDMEWIKEHQAFLLEEQRQKIQKKFDKDNEKLAAEGEKEMKAKELENRLDVVKDMEKKFNKENKTGKVEAEGKGPTVEKLENAIQKLEQRIETMELQAQDKEDNKEVALGTSKINYIDPRLTVVFSKKFNVPIEKFFSKSLREKFEWAIKSVEQDWEF</sequence>
<dbReference type="PROSITE" id="PS00176">
    <property type="entry name" value="TOPO_IB_1"/>
    <property type="match status" value="1"/>
</dbReference>
<dbReference type="CDD" id="cd03488">
    <property type="entry name" value="Topoisomer_IB_N_htopoI_like"/>
    <property type="match status" value="1"/>
</dbReference>
<feature type="compositionally biased region" description="Basic and acidic residues" evidence="9">
    <location>
        <begin position="128"/>
        <end position="142"/>
    </location>
</feature>
<dbReference type="FunFam" id="1.10.10.41:FF:000001">
    <property type="entry name" value="DNA topoisomerase I"/>
    <property type="match status" value="1"/>
</dbReference>
<dbReference type="Gene3D" id="2.170.11.10">
    <property type="entry name" value="DNA Topoisomerase I, domain 2"/>
    <property type="match status" value="1"/>
</dbReference>
<comment type="catalytic activity">
    <reaction evidence="1 6 7">
        <text>ATP-independent breakage of single-stranded DNA, followed by passage and rejoining.</text>
        <dbReference type="EC" id="5.6.2.1"/>
    </reaction>
</comment>
<comment type="caution">
    <text evidence="11">The sequence shown here is derived from an EMBL/GenBank/DDBJ whole genome shotgun (WGS) entry which is preliminary data.</text>
</comment>
<dbReference type="SUPFAM" id="SSF56349">
    <property type="entry name" value="DNA breaking-rejoining enzymes"/>
    <property type="match status" value="1"/>
</dbReference>
<dbReference type="InterPro" id="IPR018521">
    <property type="entry name" value="TopoIB_AS"/>
</dbReference>
<dbReference type="InterPro" id="IPR013030">
    <property type="entry name" value="DNA_topo_DNA_db_N_dom2"/>
</dbReference>
<keyword evidence="5 6" id="KW-0413">Isomerase</keyword>
<dbReference type="EC" id="5.6.2.1" evidence="7"/>
<evidence type="ECO:0000256" key="5">
    <source>
        <dbReference type="ARBA" id="ARBA00023235"/>
    </source>
</evidence>
<dbReference type="CDD" id="cd00659">
    <property type="entry name" value="Topo_IB_C"/>
    <property type="match status" value="1"/>
</dbReference>
<dbReference type="EMBL" id="JZEE01000644">
    <property type="protein sequence ID" value="KJK62096.1"/>
    <property type="molecule type" value="Genomic_DNA"/>
</dbReference>
<feature type="compositionally biased region" description="Basic and acidic residues" evidence="9">
    <location>
        <begin position="155"/>
        <end position="164"/>
    </location>
</feature>
<dbReference type="PROSITE" id="PS52038">
    <property type="entry name" value="TOPO_IB_2"/>
    <property type="match status" value="1"/>
</dbReference>
<dbReference type="GO" id="GO:0003917">
    <property type="term" value="F:DNA topoisomerase type I (single strand cut, ATP-independent) activity"/>
    <property type="evidence" value="ECO:0007669"/>
    <property type="project" value="UniProtKB-UniRule"/>
</dbReference>
<evidence type="ECO:0000256" key="4">
    <source>
        <dbReference type="ARBA" id="ARBA00023125"/>
    </source>
</evidence>
<dbReference type="GO" id="GO:0006338">
    <property type="term" value="P:chromatin remodeling"/>
    <property type="evidence" value="ECO:0007669"/>
    <property type="project" value="UniProtKB-ARBA"/>
</dbReference>
<evidence type="ECO:0000256" key="9">
    <source>
        <dbReference type="SAM" id="MobiDB-lite"/>
    </source>
</evidence>
<dbReference type="GO" id="GO:0005694">
    <property type="term" value="C:chromosome"/>
    <property type="evidence" value="ECO:0007669"/>
    <property type="project" value="InterPro"/>
</dbReference>
<dbReference type="InterPro" id="IPR051062">
    <property type="entry name" value="Topoisomerase_IB"/>
</dbReference>
<comment type="function">
    <text evidence="7">Releases the supercoiling and torsional tension of DNA introduced during the DNA replication and transcription by transiently cleaving and rejoining one strand of the DNA duplex. Introduces a single-strand break via transesterification at the specific target site 5'-[CT]CCTTp site in duplex DNA. The scissile phosphodiester is attacked by the catalytic tyrosine of the enzyme, resulting in the formation of a DNA-(3'-phosphotyrosyl)-enzyme intermediate and the expulsion of a 5'-OH DNA strand. The free DNA strand then undergoes passage around the unbroken strand thus removing DNA supercoils. Finally, in the religation step, the DNA 5'-OH attacks the covalent intermediate to expel the active-site tyrosine and restore the DNA phosphodiester backbone.</text>
</comment>
<feature type="coiled-coil region" evidence="8">
    <location>
        <begin position="741"/>
        <end position="803"/>
    </location>
</feature>
<feature type="compositionally biased region" description="Acidic residues" evidence="9">
    <location>
        <begin position="201"/>
        <end position="211"/>
    </location>
</feature>
<evidence type="ECO:0000256" key="3">
    <source>
        <dbReference type="ARBA" id="ARBA00023029"/>
    </source>
</evidence>
<name>A0A0F0I4K0_ASPPU</name>
<dbReference type="InterPro" id="IPR013499">
    <property type="entry name" value="TopoI_euk"/>
</dbReference>
<evidence type="ECO:0000259" key="10">
    <source>
        <dbReference type="SMART" id="SM00435"/>
    </source>
</evidence>
<dbReference type="Pfam" id="PF02919">
    <property type="entry name" value="Topoisom_I_N"/>
    <property type="match status" value="1"/>
</dbReference>
<dbReference type="InterPro" id="IPR048045">
    <property type="entry name" value="Topoisomer_I_DNA-bd"/>
</dbReference>
<dbReference type="InterPro" id="IPR014727">
    <property type="entry name" value="TopoI_cat_a/b-sub_euk"/>
</dbReference>
<dbReference type="GO" id="GO:0006265">
    <property type="term" value="P:DNA topological change"/>
    <property type="evidence" value="ECO:0007669"/>
    <property type="project" value="UniProtKB-UniRule"/>
</dbReference>
<dbReference type="FunFam" id="2.170.11.10:FF:000001">
    <property type="entry name" value="DNA topoisomerase I"/>
    <property type="match status" value="1"/>
</dbReference>
<dbReference type="FunFam" id="3.90.15.10:FF:000002">
    <property type="entry name" value="DNA topoisomerase I"/>
    <property type="match status" value="1"/>
</dbReference>
<feature type="domain" description="DNA topoisomerase I eukaryotic-type" evidence="10">
    <location>
        <begin position="379"/>
        <end position="829"/>
    </location>
</feature>
<evidence type="ECO:0000256" key="1">
    <source>
        <dbReference type="ARBA" id="ARBA00000213"/>
    </source>
</evidence>
<dbReference type="SUPFAM" id="SSF56741">
    <property type="entry name" value="Eukaryotic DNA topoisomerase I, N-terminal DNA-binding fragment"/>
    <property type="match status" value="1"/>
</dbReference>
<dbReference type="GO" id="GO:0006260">
    <property type="term" value="P:DNA replication"/>
    <property type="evidence" value="ECO:0007669"/>
    <property type="project" value="TreeGrafter"/>
</dbReference>
<dbReference type="STRING" id="1403190.A0A0F0I4K0"/>
<dbReference type="InterPro" id="IPR014711">
    <property type="entry name" value="TopoI_cat_a-hlx-sub_euk"/>
</dbReference>
<dbReference type="Pfam" id="PF14370">
    <property type="entry name" value="Topo_C_assoc"/>
    <property type="match status" value="1"/>
</dbReference>
<accession>A0A0F0I4K0</accession>
<proteinExistence type="inferred from homology"/>
<dbReference type="GO" id="GO:0003677">
    <property type="term" value="F:DNA binding"/>
    <property type="evidence" value="ECO:0007669"/>
    <property type="project" value="UniProtKB-UniRule"/>
</dbReference>
<dbReference type="GO" id="GO:0005730">
    <property type="term" value="C:nucleolus"/>
    <property type="evidence" value="ECO:0007669"/>
    <property type="project" value="TreeGrafter"/>
</dbReference>
<dbReference type="PANTHER" id="PTHR10290">
    <property type="entry name" value="DNA TOPOISOMERASE I"/>
    <property type="match status" value="1"/>
</dbReference>
<dbReference type="FunFam" id="1.10.132.10:FF:000003">
    <property type="entry name" value="DNA topoisomerase I"/>
    <property type="match status" value="1"/>
</dbReference>
<comment type="similarity">
    <text evidence="2 6 7">Belongs to the type IB topoisomerase family.</text>
</comment>
<dbReference type="InterPro" id="IPR013500">
    <property type="entry name" value="TopoI_cat_euk"/>
</dbReference>
<gene>
    <name evidence="11" type="ORF">P875_00086378</name>
</gene>
<dbReference type="Gene3D" id="3.90.15.10">
    <property type="entry name" value="Topoisomerase I, Chain A, domain 3"/>
    <property type="match status" value="1"/>
</dbReference>
<dbReference type="PRINTS" id="PR00416">
    <property type="entry name" value="EUTPISMRASEI"/>
</dbReference>
<dbReference type="InterPro" id="IPR011010">
    <property type="entry name" value="DNA_brk_join_enz"/>
</dbReference>
<dbReference type="Pfam" id="PF01028">
    <property type="entry name" value="Topoisom_I"/>
    <property type="match status" value="1"/>
</dbReference>
<dbReference type="AlphaFoldDB" id="A0A0F0I4K0"/>
<dbReference type="PANTHER" id="PTHR10290:SF3">
    <property type="entry name" value="DNA TOPOISOMERASE 1"/>
    <property type="match status" value="1"/>
</dbReference>
<feature type="region of interest" description="Disordered" evidence="9">
    <location>
        <begin position="1"/>
        <end position="213"/>
    </location>
</feature>
<dbReference type="InterPro" id="IPR013034">
    <property type="entry name" value="DNA_topo_DNA_db_N_dom1"/>
</dbReference>
<dbReference type="GO" id="GO:0007059">
    <property type="term" value="P:chromosome segregation"/>
    <property type="evidence" value="ECO:0007669"/>
    <property type="project" value="TreeGrafter"/>
</dbReference>
<dbReference type="InterPro" id="IPR001631">
    <property type="entry name" value="TopoI"/>
</dbReference>
<evidence type="ECO:0000313" key="12">
    <source>
        <dbReference type="Proteomes" id="UP000033540"/>
    </source>
</evidence>
<reference evidence="11 12" key="1">
    <citation type="submission" date="2015-02" db="EMBL/GenBank/DDBJ databases">
        <title>Draft genome sequence of Aspergillus parasiticus SU-1.</title>
        <authorList>
            <person name="Yu J."/>
            <person name="Fedorova N."/>
            <person name="Yin Y."/>
            <person name="Losada L."/>
            <person name="Zafar N."/>
            <person name="Taujale R."/>
            <person name="Ehrlich K.C."/>
            <person name="Bhatnagar D."/>
            <person name="Cleveland T.E."/>
            <person name="Bennett J.W."/>
            <person name="Nierman W.C."/>
        </authorList>
    </citation>
    <scope>NUCLEOTIDE SEQUENCE [LARGE SCALE GENOMIC DNA]</scope>
    <source>
        <strain evidence="12">ATCC 56775 / NRRL 5862 / SRRC 143 / SU-1</strain>
    </source>
</reference>
<evidence type="ECO:0000256" key="6">
    <source>
        <dbReference type="PROSITE-ProRule" id="PRU01382"/>
    </source>
</evidence>
<feature type="active site" description="O-(3'-phospho-DNA)-tyrosine intermediate" evidence="6">
    <location>
        <position position="815"/>
    </location>
</feature>
<evidence type="ECO:0000256" key="7">
    <source>
        <dbReference type="RuleBase" id="RU365101"/>
    </source>
</evidence>
<feature type="region of interest" description="Disordered" evidence="9">
    <location>
        <begin position="376"/>
        <end position="396"/>
    </location>
</feature>
<dbReference type="Gene3D" id="1.10.10.41">
    <property type="entry name" value="Yeast DNA topoisomerase - domain 1"/>
    <property type="match status" value="1"/>
</dbReference>
<dbReference type="OrthoDB" id="47179at2759"/>
<feature type="compositionally biased region" description="Polar residues" evidence="9">
    <location>
        <begin position="1"/>
        <end position="10"/>
    </location>
</feature>
<keyword evidence="8" id="KW-0175">Coiled coil</keyword>